<gene>
    <name evidence="8" type="ORF">K0U00_34700</name>
</gene>
<comment type="subcellular location">
    <subcellularLocation>
        <location evidence="1">Cell membrane</location>
        <topology evidence="1">Multi-pass membrane protein</topology>
    </subcellularLocation>
    <subcellularLocation>
        <location evidence="5">Membrane</location>
        <topology evidence="5">Multi-pass membrane protein</topology>
    </subcellularLocation>
</comment>
<feature type="transmembrane region" description="Helical" evidence="6">
    <location>
        <begin position="42"/>
        <end position="62"/>
    </location>
</feature>
<feature type="non-terminal residue" evidence="8">
    <location>
        <position position="1"/>
    </location>
</feature>
<feature type="transmembrane region" description="Helical" evidence="6">
    <location>
        <begin position="12"/>
        <end position="30"/>
    </location>
</feature>
<evidence type="ECO:0000256" key="6">
    <source>
        <dbReference type="SAM" id="Phobius"/>
    </source>
</evidence>
<evidence type="ECO:0000313" key="9">
    <source>
        <dbReference type="Proteomes" id="UP001519887"/>
    </source>
</evidence>
<keyword evidence="2 5" id="KW-0812">Transmembrane</keyword>
<feature type="transmembrane region" description="Helical" evidence="6">
    <location>
        <begin position="159"/>
        <end position="178"/>
    </location>
</feature>
<keyword evidence="3 6" id="KW-1133">Transmembrane helix</keyword>
<sequence>ALRQVNLKRLMALSGVANAGYLLVPLGISFKGYHTSNFSEFLFYLAVYMLMNIGAFAVITVVSKASGNDELNGFAGLYYRAPWTAAAMIVFVLSLAGLPVTGGFFGKLFILLGAAQSQAYWIVAVMVATSAISYYFYFGIVRQMFMRSATQDTEVPVPVTTGVVIWLSAVLTVALGIVPGPVLGWINEHFSVVNDLFTRIGS</sequence>
<evidence type="ECO:0000256" key="1">
    <source>
        <dbReference type="ARBA" id="ARBA00004651"/>
    </source>
</evidence>
<dbReference type="Proteomes" id="UP001519887">
    <property type="component" value="Unassembled WGS sequence"/>
</dbReference>
<evidence type="ECO:0000313" key="8">
    <source>
        <dbReference type="EMBL" id="MBW7459214.1"/>
    </source>
</evidence>
<dbReference type="Pfam" id="PF00361">
    <property type="entry name" value="Proton_antipo_M"/>
    <property type="match status" value="1"/>
</dbReference>
<reference evidence="8 9" key="1">
    <citation type="submission" date="2021-07" db="EMBL/GenBank/DDBJ databases">
        <title>Paenibacillus radiodurans sp. nov., isolated from the southeastern edge of Tengger Desert.</title>
        <authorList>
            <person name="Zhang G."/>
        </authorList>
    </citation>
    <scope>NUCLEOTIDE SEQUENCE [LARGE SCALE GENOMIC DNA]</scope>
    <source>
        <strain evidence="8 9">CCM 7311</strain>
    </source>
</reference>
<dbReference type="PANTHER" id="PTHR22773">
    <property type="entry name" value="NADH DEHYDROGENASE"/>
    <property type="match status" value="1"/>
</dbReference>
<feature type="transmembrane region" description="Helical" evidence="6">
    <location>
        <begin position="83"/>
        <end position="106"/>
    </location>
</feature>
<comment type="caution">
    <text evidence="8">The sequence shown here is derived from an EMBL/GenBank/DDBJ whole genome shotgun (WGS) entry which is preliminary data.</text>
</comment>
<dbReference type="InterPro" id="IPR001750">
    <property type="entry name" value="ND/Mrp_TM"/>
</dbReference>
<dbReference type="EMBL" id="JAHZIK010001535">
    <property type="protein sequence ID" value="MBW7459214.1"/>
    <property type="molecule type" value="Genomic_DNA"/>
</dbReference>
<accession>A0ABS7CE65</accession>
<organism evidence="8 9">
    <name type="scientific">Paenibacillus sepulcri</name>
    <dbReference type="NCBI Taxonomy" id="359917"/>
    <lineage>
        <taxon>Bacteria</taxon>
        <taxon>Bacillati</taxon>
        <taxon>Bacillota</taxon>
        <taxon>Bacilli</taxon>
        <taxon>Bacillales</taxon>
        <taxon>Paenibacillaceae</taxon>
        <taxon>Paenibacillus</taxon>
    </lineage>
</organism>
<name>A0ABS7CE65_9BACL</name>
<keyword evidence="4 6" id="KW-0472">Membrane</keyword>
<keyword evidence="9" id="KW-1185">Reference proteome</keyword>
<evidence type="ECO:0000256" key="2">
    <source>
        <dbReference type="ARBA" id="ARBA00022692"/>
    </source>
</evidence>
<feature type="domain" description="NADH:quinone oxidoreductase/Mrp antiporter transmembrane" evidence="7">
    <location>
        <begin position="1"/>
        <end position="133"/>
    </location>
</feature>
<feature type="transmembrane region" description="Helical" evidence="6">
    <location>
        <begin position="118"/>
        <end position="138"/>
    </location>
</feature>
<evidence type="ECO:0000256" key="4">
    <source>
        <dbReference type="ARBA" id="ARBA00023136"/>
    </source>
</evidence>
<evidence type="ECO:0000259" key="7">
    <source>
        <dbReference type="Pfam" id="PF00361"/>
    </source>
</evidence>
<evidence type="ECO:0000256" key="3">
    <source>
        <dbReference type="ARBA" id="ARBA00022989"/>
    </source>
</evidence>
<evidence type="ECO:0000256" key="5">
    <source>
        <dbReference type="RuleBase" id="RU000320"/>
    </source>
</evidence>
<protein>
    <submittedName>
        <fullName evidence="8">NADH-quinone oxidoreductase subunit N</fullName>
    </submittedName>
</protein>
<proteinExistence type="predicted"/>